<dbReference type="GeneID" id="27344057"/>
<proteinExistence type="predicted"/>
<evidence type="ECO:0000313" key="6">
    <source>
        <dbReference type="Proteomes" id="UP000054466"/>
    </source>
</evidence>
<evidence type="ECO:0000313" key="5">
    <source>
        <dbReference type="EMBL" id="KIW29016.1"/>
    </source>
</evidence>
<sequence length="434" mass="47410">MVNRVGNWLPDNPHVLRRWVNKKVQQVKANPPERSEVVKEFYDLVVTDPQLYMLFNEMLAEVPAKYEKDPAGHPEIRDLKTLFDVFDTILTEAPAWDSSAQVGTPINAVLDWPMGTKAGFAAFLNPKVNQQFQKMLTTWAQFLGSDKSTGTLNAGDGGWFSQTALNSPHMVDFAENFGVDFTKPAGGFPSWDGFFTREFLPNRRPVASPGDDSVIVSAAEATPFAVQRDVKLHDAFWLKGQSYSLAHMMNNDPRAAQFVGGTVYQAFLSADSYHRFHVPVAGRIVDPPTFVAGTYYSEPLLTGFSPDDDDDDDDGPPNPDAGADEASQGYISAVATRAVVFIEADNPAIGLMAVVLVGMAEVSSVEITMPPRTHFAKGDQLGMFHFGGSTHCLCFRPGVHLQFKFPADLPGPNNTIQWPVNSALATVVAPPTTG</sequence>
<accession>A0A0D1ZM71</accession>
<dbReference type="InterPro" id="IPR022237">
    <property type="entry name" value="PsiD-like"/>
</dbReference>
<evidence type="ECO:0000256" key="1">
    <source>
        <dbReference type="ARBA" id="ARBA00022793"/>
    </source>
</evidence>
<feature type="domain" description="L-tryptophan decarboxylase PsiD-like" evidence="4">
    <location>
        <begin position="36"/>
        <end position="166"/>
    </location>
</feature>
<gene>
    <name evidence="5" type="ORF">PV07_04863</name>
</gene>
<dbReference type="Pfam" id="PF02666">
    <property type="entry name" value="PS_Dcarbxylase"/>
    <property type="match status" value="1"/>
</dbReference>
<dbReference type="OrthoDB" id="5973539at2759"/>
<dbReference type="GO" id="GO:0004609">
    <property type="term" value="F:phosphatidylserine decarboxylase activity"/>
    <property type="evidence" value="ECO:0007669"/>
    <property type="project" value="InterPro"/>
</dbReference>
<dbReference type="RefSeq" id="XP_016249232.1">
    <property type="nucleotide sequence ID" value="XM_016391713.1"/>
</dbReference>
<protein>
    <recommendedName>
        <fullName evidence="4">L-tryptophan decarboxylase PsiD-like domain-containing protein</fullName>
    </recommendedName>
</protein>
<dbReference type="PANTHER" id="PTHR10067">
    <property type="entry name" value="PHOSPHATIDYLSERINE DECARBOXYLASE"/>
    <property type="match status" value="1"/>
</dbReference>
<keyword evidence="6" id="KW-1185">Reference proteome</keyword>
<keyword evidence="1" id="KW-0210">Decarboxylase</keyword>
<evidence type="ECO:0000256" key="3">
    <source>
        <dbReference type="SAM" id="MobiDB-lite"/>
    </source>
</evidence>
<dbReference type="STRING" id="569365.A0A0D1ZM71"/>
<feature type="compositionally biased region" description="Acidic residues" evidence="3">
    <location>
        <begin position="306"/>
        <end position="315"/>
    </location>
</feature>
<dbReference type="HOGENOM" id="CLU_033450_1_0_1"/>
<dbReference type="InterPro" id="IPR003817">
    <property type="entry name" value="PS_Dcarbxylase"/>
</dbReference>
<dbReference type="VEuPathDB" id="FungiDB:PV07_04863"/>
<name>A0A0D1ZM71_9EURO</name>
<evidence type="ECO:0000256" key="2">
    <source>
        <dbReference type="ARBA" id="ARBA00023239"/>
    </source>
</evidence>
<keyword evidence="2" id="KW-0456">Lyase</keyword>
<dbReference type="GO" id="GO:0005739">
    <property type="term" value="C:mitochondrion"/>
    <property type="evidence" value="ECO:0007669"/>
    <property type="project" value="TreeGrafter"/>
</dbReference>
<dbReference type="AlphaFoldDB" id="A0A0D1ZM71"/>
<dbReference type="GO" id="GO:0006646">
    <property type="term" value="P:phosphatidylethanolamine biosynthetic process"/>
    <property type="evidence" value="ECO:0007669"/>
    <property type="project" value="TreeGrafter"/>
</dbReference>
<evidence type="ECO:0000259" key="4">
    <source>
        <dbReference type="Pfam" id="PF12588"/>
    </source>
</evidence>
<organism evidence="5 6">
    <name type="scientific">Cladophialophora immunda</name>
    <dbReference type="NCBI Taxonomy" id="569365"/>
    <lineage>
        <taxon>Eukaryota</taxon>
        <taxon>Fungi</taxon>
        <taxon>Dikarya</taxon>
        <taxon>Ascomycota</taxon>
        <taxon>Pezizomycotina</taxon>
        <taxon>Eurotiomycetes</taxon>
        <taxon>Chaetothyriomycetidae</taxon>
        <taxon>Chaetothyriales</taxon>
        <taxon>Herpotrichiellaceae</taxon>
        <taxon>Cladophialophora</taxon>
    </lineage>
</organism>
<dbReference type="Proteomes" id="UP000054466">
    <property type="component" value="Unassembled WGS sequence"/>
</dbReference>
<feature type="region of interest" description="Disordered" evidence="3">
    <location>
        <begin position="302"/>
        <end position="327"/>
    </location>
</feature>
<dbReference type="PANTHER" id="PTHR10067:SF9">
    <property type="entry name" value="PHOSPHATIDYLSERINE DECARBOXYLASE FAMILY PROTEIN (AFU_ORTHOLOGUE AFUA_7G01730)"/>
    <property type="match status" value="1"/>
</dbReference>
<dbReference type="EMBL" id="KN847042">
    <property type="protein sequence ID" value="KIW29016.1"/>
    <property type="molecule type" value="Genomic_DNA"/>
</dbReference>
<reference evidence="5 6" key="1">
    <citation type="submission" date="2015-01" db="EMBL/GenBank/DDBJ databases">
        <title>The Genome Sequence of Cladophialophora immunda CBS83496.</title>
        <authorList>
            <consortium name="The Broad Institute Genomics Platform"/>
            <person name="Cuomo C."/>
            <person name="de Hoog S."/>
            <person name="Gorbushina A."/>
            <person name="Stielow B."/>
            <person name="Teixiera M."/>
            <person name="Abouelleil A."/>
            <person name="Chapman S.B."/>
            <person name="Priest M."/>
            <person name="Young S.K."/>
            <person name="Wortman J."/>
            <person name="Nusbaum C."/>
            <person name="Birren B."/>
        </authorList>
    </citation>
    <scope>NUCLEOTIDE SEQUENCE [LARGE SCALE GENOMIC DNA]</scope>
    <source>
        <strain evidence="5 6">CBS 83496</strain>
    </source>
</reference>
<dbReference type="Pfam" id="PF12588">
    <property type="entry name" value="PSDC"/>
    <property type="match status" value="1"/>
</dbReference>